<accession>A0A8H6HCK4</accession>
<keyword evidence="4" id="KW-1185">Reference proteome</keyword>
<dbReference type="AlphaFoldDB" id="A0A8H6HCK4"/>
<evidence type="ECO:0000259" key="2">
    <source>
        <dbReference type="Pfam" id="PF01738"/>
    </source>
</evidence>
<feature type="domain" description="Dienelactone hydrolase" evidence="2">
    <location>
        <begin position="71"/>
        <end position="285"/>
    </location>
</feature>
<dbReference type="SUPFAM" id="SSF53474">
    <property type="entry name" value="alpha/beta-Hydrolases"/>
    <property type="match status" value="1"/>
</dbReference>
<evidence type="ECO:0000313" key="3">
    <source>
        <dbReference type="EMBL" id="KAF6744570.1"/>
    </source>
</evidence>
<organism evidence="3 4">
    <name type="scientific">Ephemerocybe angulata</name>
    <dbReference type="NCBI Taxonomy" id="980116"/>
    <lineage>
        <taxon>Eukaryota</taxon>
        <taxon>Fungi</taxon>
        <taxon>Dikarya</taxon>
        <taxon>Basidiomycota</taxon>
        <taxon>Agaricomycotina</taxon>
        <taxon>Agaricomycetes</taxon>
        <taxon>Agaricomycetidae</taxon>
        <taxon>Agaricales</taxon>
        <taxon>Agaricineae</taxon>
        <taxon>Psathyrellaceae</taxon>
        <taxon>Ephemerocybe</taxon>
    </lineage>
</organism>
<dbReference type="InterPro" id="IPR002925">
    <property type="entry name" value="Dienelactn_hydro"/>
</dbReference>
<dbReference type="Proteomes" id="UP000521943">
    <property type="component" value="Unassembled WGS sequence"/>
</dbReference>
<comment type="caution">
    <text evidence="3">The sequence shown here is derived from an EMBL/GenBank/DDBJ whole genome shotgun (WGS) entry which is preliminary data.</text>
</comment>
<dbReference type="InterPro" id="IPR029058">
    <property type="entry name" value="AB_hydrolase_fold"/>
</dbReference>
<protein>
    <submittedName>
        <fullName evidence="3">Alpha/Beta hydrolase protein</fullName>
    </submittedName>
</protein>
<feature type="signal peptide" evidence="1">
    <location>
        <begin position="1"/>
        <end position="34"/>
    </location>
</feature>
<sequence>MFPFSVKSVLHVLALTLLLAPSGVFSSLASPVLAGPIGKNCTIGSIHNGTATGRNISIAGVSTYLAEPPAAHIGKDKAKKVILFFSDVFGAFAINNELLQDYFATQGYTVLGPDYFFGDPIGLHVSPDLEPFDPNFDLNAWVAKSKKQADAAVPAWIDGVKKRYGPKAKYTAVGYCFGAPYSMETSATDQVLAGAFAHPGLLTEDHFRKLKKPFLLSCAESDSSFPLESRRRAEDILAEDHATYHVQIFSGTTHGFAVRGNLTNENERWAKEESARSVIGWFDRFTD</sequence>
<proteinExistence type="predicted"/>
<dbReference type="PANTHER" id="PTHR17630">
    <property type="entry name" value="DIENELACTONE HYDROLASE"/>
    <property type="match status" value="1"/>
</dbReference>
<dbReference type="GO" id="GO:0016787">
    <property type="term" value="F:hydrolase activity"/>
    <property type="evidence" value="ECO:0007669"/>
    <property type="project" value="UniProtKB-KW"/>
</dbReference>
<evidence type="ECO:0000313" key="4">
    <source>
        <dbReference type="Proteomes" id="UP000521943"/>
    </source>
</evidence>
<feature type="chain" id="PRO_5034643866" evidence="1">
    <location>
        <begin position="35"/>
        <end position="287"/>
    </location>
</feature>
<dbReference type="Gene3D" id="3.40.50.1820">
    <property type="entry name" value="alpha/beta hydrolase"/>
    <property type="match status" value="1"/>
</dbReference>
<gene>
    <name evidence="3" type="ORF">DFP72DRAFT_1018773</name>
</gene>
<reference evidence="3 4" key="1">
    <citation type="submission" date="2020-07" db="EMBL/GenBank/DDBJ databases">
        <title>Comparative genomics of pyrophilous fungi reveals a link between fire events and developmental genes.</title>
        <authorList>
            <consortium name="DOE Joint Genome Institute"/>
            <person name="Steindorff A.S."/>
            <person name="Carver A."/>
            <person name="Calhoun S."/>
            <person name="Stillman K."/>
            <person name="Liu H."/>
            <person name="Lipzen A."/>
            <person name="Pangilinan J."/>
            <person name="Labutti K."/>
            <person name="Bruns T.D."/>
            <person name="Grigoriev I.V."/>
        </authorList>
    </citation>
    <scope>NUCLEOTIDE SEQUENCE [LARGE SCALE GENOMIC DNA]</scope>
    <source>
        <strain evidence="3 4">CBS 144469</strain>
    </source>
</reference>
<keyword evidence="3" id="KW-0378">Hydrolase</keyword>
<evidence type="ECO:0000256" key="1">
    <source>
        <dbReference type="SAM" id="SignalP"/>
    </source>
</evidence>
<dbReference type="OrthoDB" id="1393670at2759"/>
<name>A0A8H6HCK4_9AGAR</name>
<dbReference type="Pfam" id="PF01738">
    <property type="entry name" value="DLH"/>
    <property type="match status" value="1"/>
</dbReference>
<dbReference type="EMBL" id="JACGCI010000118">
    <property type="protein sequence ID" value="KAF6744570.1"/>
    <property type="molecule type" value="Genomic_DNA"/>
</dbReference>
<keyword evidence="1" id="KW-0732">Signal</keyword>
<dbReference type="PANTHER" id="PTHR17630:SF44">
    <property type="entry name" value="PROTEIN AIM2"/>
    <property type="match status" value="1"/>
</dbReference>